<accession>A0A2R6QBC6</accession>
<evidence type="ECO:0000313" key="2">
    <source>
        <dbReference type="Proteomes" id="UP000186601"/>
    </source>
</evidence>
<dbReference type="STRING" id="98765.A0A2R6QBC6"/>
<reference evidence="1 2" key="1">
    <citation type="submission" date="2018-02" db="EMBL/GenBank/DDBJ databases">
        <title>Genome sequence of the basidiomycete white-rot fungus Phlebia centrifuga.</title>
        <authorList>
            <person name="Granchi Z."/>
            <person name="Peng M."/>
            <person name="de Vries R.P."/>
            <person name="Hilden K."/>
            <person name="Makela M.R."/>
            <person name="Grigoriev I."/>
            <person name="Riley R."/>
        </authorList>
    </citation>
    <scope>NUCLEOTIDE SEQUENCE [LARGE SCALE GENOMIC DNA]</scope>
    <source>
        <strain evidence="1 2">FBCC195</strain>
    </source>
</reference>
<dbReference type="Proteomes" id="UP000186601">
    <property type="component" value="Unassembled WGS sequence"/>
</dbReference>
<dbReference type="EMBL" id="MLYV02000372">
    <property type="protein sequence ID" value="PSS05426.1"/>
    <property type="molecule type" value="Genomic_DNA"/>
</dbReference>
<protein>
    <submittedName>
        <fullName evidence="1">Uncharacterized protein</fullName>
    </submittedName>
</protein>
<sequence length="412" mass="45854">MAHLGRALFGTRYDNGSIKIRREIVTFAQAKLLGNSHVYGKLHWDGKLACLAVRLCIEFRASDWAQQEPERRQVERHMRICLFATAAFNAMVTISPSEPLLAEGAYKAMAGWSAAEALLQHIDGSSLSAGDRGELIAVLIVLLARDDVVRSQAPSGVLDDRGLKTDGMPSSRVVTVVQFLRALFTKQEQTNWALQPPAVCQDPQEKTVPLEKAFEDGYIWFNHFIRAEDYNVINQEYLWRLISRGAAVFVLLKEKVSAILIQVKNDQSFKTTMRHDIFDGMCPFRKGLFAKGAAPPQPIIRMVFALASKGSAVKQDVSDMPRFKKAKFTAYDIWCAGTTPDTFGVIEPQEVDTYRALLLRSRKFFDHYTAGTGGTALNKRRNEARRRLNPGCIDAGGTPCELPGGILCPSFP</sequence>
<dbReference type="PANTHER" id="PTHR33266:SF1">
    <property type="entry name" value="F-BOX DOMAIN-CONTAINING PROTEIN"/>
    <property type="match status" value="1"/>
</dbReference>
<gene>
    <name evidence="1" type="ORF">PHLCEN_2v3850</name>
</gene>
<evidence type="ECO:0000313" key="1">
    <source>
        <dbReference type="EMBL" id="PSS05426.1"/>
    </source>
</evidence>
<organism evidence="1 2">
    <name type="scientific">Hermanssonia centrifuga</name>
    <dbReference type="NCBI Taxonomy" id="98765"/>
    <lineage>
        <taxon>Eukaryota</taxon>
        <taxon>Fungi</taxon>
        <taxon>Dikarya</taxon>
        <taxon>Basidiomycota</taxon>
        <taxon>Agaricomycotina</taxon>
        <taxon>Agaricomycetes</taxon>
        <taxon>Polyporales</taxon>
        <taxon>Meruliaceae</taxon>
        <taxon>Hermanssonia</taxon>
    </lineage>
</organism>
<dbReference type="AlphaFoldDB" id="A0A2R6QBC6"/>
<keyword evidence="2" id="KW-1185">Reference proteome</keyword>
<comment type="caution">
    <text evidence="1">The sequence shown here is derived from an EMBL/GenBank/DDBJ whole genome shotgun (WGS) entry which is preliminary data.</text>
</comment>
<name>A0A2R6QBC6_9APHY</name>
<dbReference type="PANTHER" id="PTHR33266">
    <property type="entry name" value="CHROMOSOME 15, WHOLE GENOME SHOTGUN SEQUENCE"/>
    <property type="match status" value="1"/>
</dbReference>
<proteinExistence type="predicted"/>
<dbReference type="OrthoDB" id="2804161at2759"/>